<keyword evidence="13" id="KW-1185">Reference proteome</keyword>
<dbReference type="AlphaFoldDB" id="A0A518HJD0"/>
<evidence type="ECO:0000256" key="6">
    <source>
        <dbReference type="ARBA" id="ARBA00022840"/>
    </source>
</evidence>
<dbReference type="PROSITE" id="PS00211">
    <property type="entry name" value="ABC_TRANSPORTER_1"/>
    <property type="match status" value="1"/>
</dbReference>
<dbReference type="GO" id="GO:0015421">
    <property type="term" value="F:ABC-type oligopeptide transporter activity"/>
    <property type="evidence" value="ECO:0007669"/>
    <property type="project" value="TreeGrafter"/>
</dbReference>
<keyword evidence="5" id="KW-0547">Nucleotide-binding</keyword>
<evidence type="ECO:0000313" key="13">
    <source>
        <dbReference type="Proteomes" id="UP000319004"/>
    </source>
</evidence>
<evidence type="ECO:0000256" key="5">
    <source>
        <dbReference type="ARBA" id="ARBA00022741"/>
    </source>
</evidence>
<dbReference type="Pfam" id="PF00005">
    <property type="entry name" value="ABC_tran"/>
    <property type="match status" value="1"/>
</dbReference>
<accession>A0A518HJD0</accession>
<dbReference type="Pfam" id="PF00664">
    <property type="entry name" value="ABC_membrane"/>
    <property type="match status" value="1"/>
</dbReference>
<dbReference type="InterPro" id="IPR011527">
    <property type="entry name" value="ABC1_TM_dom"/>
</dbReference>
<evidence type="ECO:0000256" key="3">
    <source>
        <dbReference type="ARBA" id="ARBA00022475"/>
    </source>
</evidence>
<dbReference type="EMBL" id="CP037423">
    <property type="protein sequence ID" value="QDV40964.1"/>
    <property type="molecule type" value="Genomic_DNA"/>
</dbReference>
<name>A0A518HJD0_9BACT</name>
<evidence type="ECO:0000256" key="9">
    <source>
        <dbReference type="SAM" id="Phobius"/>
    </source>
</evidence>
<dbReference type="InterPro" id="IPR017871">
    <property type="entry name" value="ABC_transporter-like_CS"/>
</dbReference>
<dbReference type="GO" id="GO:0016887">
    <property type="term" value="F:ATP hydrolysis activity"/>
    <property type="evidence" value="ECO:0007669"/>
    <property type="project" value="InterPro"/>
</dbReference>
<keyword evidence="6 12" id="KW-0067">ATP-binding</keyword>
<dbReference type="InterPro" id="IPR003593">
    <property type="entry name" value="AAA+_ATPase"/>
</dbReference>
<proteinExistence type="predicted"/>
<evidence type="ECO:0000256" key="2">
    <source>
        <dbReference type="ARBA" id="ARBA00022448"/>
    </source>
</evidence>
<dbReference type="GO" id="GO:0005524">
    <property type="term" value="F:ATP binding"/>
    <property type="evidence" value="ECO:0007669"/>
    <property type="project" value="UniProtKB-KW"/>
</dbReference>
<comment type="subcellular location">
    <subcellularLocation>
        <location evidence="1">Cell membrane</location>
        <topology evidence="1">Multi-pass membrane protein</topology>
    </subcellularLocation>
</comment>
<dbReference type="Proteomes" id="UP000319004">
    <property type="component" value="Chromosome"/>
</dbReference>
<gene>
    <name evidence="12" type="ORF">Enr13x_08020</name>
</gene>
<evidence type="ECO:0000256" key="1">
    <source>
        <dbReference type="ARBA" id="ARBA00004651"/>
    </source>
</evidence>
<dbReference type="PROSITE" id="PS50929">
    <property type="entry name" value="ABC_TM1F"/>
    <property type="match status" value="1"/>
</dbReference>
<dbReference type="SUPFAM" id="SSF90123">
    <property type="entry name" value="ABC transporter transmembrane region"/>
    <property type="match status" value="1"/>
</dbReference>
<dbReference type="Gene3D" id="3.40.50.300">
    <property type="entry name" value="P-loop containing nucleotide triphosphate hydrolases"/>
    <property type="match status" value="1"/>
</dbReference>
<feature type="transmembrane region" description="Helical" evidence="9">
    <location>
        <begin position="210"/>
        <end position="232"/>
    </location>
</feature>
<dbReference type="PANTHER" id="PTHR43394:SF1">
    <property type="entry name" value="ATP-BINDING CASSETTE SUB-FAMILY B MEMBER 10, MITOCHONDRIAL"/>
    <property type="match status" value="1"/>
</dbReference>
<sequence length="668" mass="73623">MTRFPAALSASILCSIAVAMLWGGNIGALYPLLEVSLRGKSVQQWIADDIAEGEAKQRVITAELEDADASLTPIRREQLQAEFKSLQHAIDTKMRLRPYAELLPNDPFQTVALFVALLLATTALKNLFIVGNLVSTSWVVQRTTLDLQNQYTQRVLGLDLASYDRFGTSQLVTHFTESIEHVSRGLQVLLGASVREPLKILSCAIGASLISWRLMLFTLIVTPPTALLISALNRRVRRSLKAHVSDSVHLNRLIFQSVISLPTVQAYGMEREMEKEVDLAGVDRMRRSVKISLWIALTKPVTELAGILAIGATLVIGAYLVLNQQTHLFGIQLTEQPLTIPSMLVFFAMMVGMSDPARKLTDIYSNLQIGIAAADRVAEVLNEPSRLTVPNQPAADETVIDQPPIAPVVRTPGNIEYRAVSFRYCEDQPVLDEIELTIRAGETVCIVGENGCGKSTLGKLLLRFYDPNHGSVFIDGVDIKTLDAKQVRRSISMVSQSPAIIEDTVAANIRFGSPNATDDQVIAAAKMARAEEFILNLDQTYESEVGFDGNRLSGGQKQRIALARAFLRDPSILILDEATNQIDQHSEQLIYDALRDFISDRTCIFVSHRPEAFKLCDRIIVMKNGRVVSSGDAETLRETCTTFQKLFHGQPDNSPEIASDNLSDRAAA</sequence>
<feature type="domain" description="ABC transmembrane type-1" evidence="11">
    <location>
        <begin position="102"/>
        <end position="368"/>
    </location>
</feature>
<dbReference type="PANTHER" id="PTHR43394">
    <property type="entry name" value="ATP-DEPENDENT PERMEASE MDL1, MITOCHONDRIAL"/>
    <property type="match status" value="1"/>
</dbReference>
<dbReference type="InterPro" id="IPR036640">
    <property type="entry name" value="ABC1_TM_sf"/>
</dbReference>
<keyword evidence="8 9" id="KW-0472">Membrane</keyword>
<keyword evidence="4 9" id="KW-0812">Transmembrane</keyword>
<feature type="domain" description="ABC transporter" evidence="10">
    <location>
        <begin position="415"/>
        <end position="649"/>
    </location>
</feature>
<evidence type="ECO:0000256" key="7">
    <source>
        <dbReference type="ARBA" id="ARBA00022989"/>
    </source>
</evidence>
<dbReference type="SUPFAM" id="SSF52540">
    <property type="entry name" value="P-loop containing nucleoside triphosphate hydrolases"/>
    <property type="match status" value="1"/>
</dbReference>
<evidence type="ECO:0000256" key="4">
    <source>
        <dbReference type="ARBA" id="ARBA00022692"/>
    </source>
</evidence>
<dbReference type="InterPro" id="IPR027417">
    <property type="entry name" value="P-loop_NTPase"/>
</dbReference>
<evidence type="ECO:0000256" key="8">
    <source>
        <dbReference type="ARBA" id="ARBA00023136"/>
    </source>
</evidence>
<keyword evidence="12" id="KW-0378">Hydrolase</keyword>
<evidence type="ECO:0000313" key="12">
    <source>
        <dbReference type="EMBL" id="QDV40964.1"/>
    </source>
</evidence>
<evidence type="ECO:0000259" key="11">
    <source>
        <dbReference type="PROSITE" id="PS50929"/>
    </source>
</evidence>
<keyword evidence="3" id="KW-1003">Cell membrane</keyword>
<feature type="transmembrane region" description="Helical" evidence="9">
    <location>
        <begin position="340"/>
        <end position="357"/>
    </location>
</feature>
<reference evidence="12 13" key="1">
    <citation type="submission" date="2019-03" db="EMBL/GenBank/DDBJ databases">
        <title>Deep-cultivation of Planctomycetes and their phenomic and genomic characterization uncovers novel biology.</title>
        <authorList>
            <person name="Wiegand S."/>
            <person name="Jogler M."/>
            <person name="Boedeker C."/>
            <person name="Pinto D."/>
            <person name="Vollmers J."/>
            <person name="Rivas-Marin E."/>
            <person name="Kohn T."/>
            <person name="Peeters S.H."/>
            <person name="Heuer A."/>
            <person name="Rast P."/>
            <person name="Oberbeckmann S."/>
            <person name="Bunk B."/>
            <person name="Jeske O."/>
            <person name="Meyerdierks A."/>
            <person name="Storesund J.E."/>
            <person name="Kallscheuer N."/>
            <person name="Luecker S."/>
            <person name="Lage O.M."/>
            <person name="Pohl T."/>
            <person name="Merkel B.J."/>
            <person name="Hornburger P."/>
            <person name="Mueller R.-W."/>
            <person name="Bruemmer F."/>
            <person name="Labrenz M."/>
            <person name="Spormann A.M."/>
            <person name="Op den Camp H."/>
            <person name="Overmann J."/>
            <person name="Amann R."/>
            <person name="Jetten M.S.M."/>
            <person name="Mascher T."/>
            <person name="Medema M.H."/>
            <person name="Devos D.P."/>
            <person name="Kaster A.-K."/>
            <person name="Ovreas L."/>
            <person name="Rohde M."/>
            <person name="Galperin M.Y."/>
            <person name="Jogler C."/>
        </authorList>
    </citation>
    <scope>NUCLEOTIDE SEQUENCE [LARGE SCALE GENOMIC DNA]</scope>
    <source>
        <strain evidence="12 13">Enr13</strain>
    </source>
</reference>
<dbReference type="InterPro" id="IPR039421">
    <property type="entry name" value="Type_1_exporter"/>
</dbReference>
<organism evidence="12 13">
    <name type="scientific">Stieleria neptunia</name>
    <dbReference type="NCBI Taxonomy" id="2527979"/>
    <lineage>
        <taxon>Bacteria</taxon>
        <taxon>Pseudomonadati</taxon>
        <taxon>Planctomycetota</taxon>
        <taxon>Planctomycetia</taxon>
        <taxon>Pirellulales</taxon>
        <taxon>Pirellulaceae</taxon>
        <taxon>Stieleria</taxon>
    </lineage>
</organism>
<dbReference type="SMART" id="SM00382">
    <property type="entry name" value="AAA"/>
    <property type="match status" value="1"/>
</dbReference>
<dbReference type="InterPro" id="IPR003439">
    <property type="entry name" value="ABC_transporter-like_ATP-bd"/>
</dbReference>
<protein>
    <submittedName>
        <fullName evidence="12">Multidrug export ATP-binding/permease protein</fullName>
        <ecNumber evidence="12">3.6.3.-</ecNumber>
    </submittedName>
</protein>
<dbReference type="EC" id="3.6.3.-" evidence="12"/>
<evidence type="ECO:0000259" key="10">
    <source>
        <dbReference type="PROSITE" id="PS50893"/>
    </source>
</evidence>
<dbReference type="KEGG" id="snep:Enr13x_08020"/>
<dbReference type="GO" id="GO:0005886">
    <property type="term" value="C:plasma membrane"/>
    <property type="evidence" value="ECO:0007669"/>
    <property type="project" value="UniProtKB-SubCell"/>
</dbReference>
<dbReference type="PROSITE" id="PS50893">
    <property type="entry name" value="ABC_TRANSPORTER_2"/>
    <property type="match status" value="1"/>
</dbReference>
<keyword evidence="7 9" id="KW-1133">Transmembrane helix</keyword>
<dbReference type="Gene3D" id="1.20.1560.10">
    <property type="entry name" value="ABC transporter type 1, transmembrane domain"/>
    <property type="match status" value="1"/>
</dbReference>
<keyword evidence="2" id="KW-0813">Transport</keyword>
<feature type="transmembrane region" description="Helical" evidence="9">
    <location>
        <begin position="293"/>
        <end position="320"/>
    </location>
</feature>
<dbReference type="FunFam" id="3.40.50.300:FF:000299">
    <property type="entry name" value="ABC transporter ATP-binding protein/permease"/>
    <property type="match status" value="1"/>
</dbReference>